<dbReference type="PANTHER" id="PTHR19446">
    <property type="entry name" value="REVERSE TRANSCRIPTASES"/>
    <property type="match status" value="1"/>
</dbReference>
<dbReference type="Gene3D" id="3.60.10.10">
    <property type="entry name" value="Endonuclease/exonuclease/phosphatase"/>
    <property type="match status" value="1"/>
</dbReference>
<dbReference type="InterPro" id="IPR025558">
    <property type="entry name" value="DUF4283"/>
</dbReference>
<dbReference type="InterPro" id="IPR005135">
    <property type="entry name" value="Endo/exonuclease/phosphatase"/>
</dbReference>
<proteinExistence type="predicted"/>
<dbReference type="CDD" id="cd01650">
    <property type="entry name" value="RT_nLTR_like"/>
    <property type="match status" value="1"/>
</dbReference>
<dbReference type="SUPFAM" id="SSF56672">
    <property type="entry name" value="DNA/RNA polymerases"/>
    <property type="match status" value="1"/>
</dbReference>
<dbReference type="InterPro" id="IPR026960">
    <property type="entry name" value="RVT-Znf"/>
</dbReference>
<organism evidence="3 4">
    <name type="scientific">Vitis vinifera</name>
    <name type="common">Grape</name>
    <dbReference type="NCBI Taxonomy" id="29760"/>
    <lineage>
        <taxon>Eukaryota</taxon>
        <taxon>Viridiplantae</taxon>
        <taxon>Streptophyta</taxon>
        <taxon>Embryophyta</taxon>
        <taxon>Tracheophyta</taxon>
        <taxon>Spermatophyta</taxon>
        <taxon>Magnoliopsida</taxon>
        <taxon>eudicotyledons</taxon>
        <taxon>Gunneridae</taxon>
        <taxon>Pentapetalae</taxon>
        <taxon>rosids</taxon>
        <taxon>Vitales</taxon>
        <taxon>Vitaceae</taxon>
        <taxon>Viteae</taxon>
        <taxon>Vitis</taxon>
    </lineage>
</organism>
<feature type="region of interest" description="Disordered" evidence="1">
    <location>
        <begin position="397"/>
        <end position="424"/>
    </location>
</feature>
<comment type="caution">
    <text evidence="3">The sequence shown here is derived from an EMBL/GenBank/DDBJ whole genome shotgun (WGS) entry which is preliminary data.</text>
</comment>
<sequence length="1895" mass="216132">MEERERPRERVCARDGEESWDQGGSRIAVGFLQSGVRRRSFGVESKIFEVETERKKGRTQIFIVERKGGVSSWVKLGPASLGPLMEGLTFCIKDTRTGHWEKFWQESGRTFSLTRGENKGGCFLRLGVTDREKKRFNIFVPKGKGTKGGWALLVEVLREMEPGSDGQRSQQVKEKCWSPMLGKSFADVVKQNRSCEEVVRVKIVNRPSGGRLEKLAQCLVGSWDPMLGRGDDLRSWGTQMSKLWGLKGNLGLAKLEDGKALLEFELRAEAEKALKNGVISISGCDVRLEKWSQRTGCVMEEEKKKEAWVRILGLPISLWDRDTLCKIGEGCGEFLDIDAKTERMEELQWARIRVRIKEDRIPNMVDIWVENTCYSVALWWEIRPTLRKLQGDDKGRTLAAAREGESEFQTREGKRVMEEEGGSRLETQTQVVDGMWRLTAGAGQPMDCHHGLGGSHLGLQGMERMQGGPLVLGLLERPCGPGGLTIQSPLVDHVGPKEWVDFRRPRIWKPKEGVGLVAEGPSVETSLHSKVAQICGPSSSRIPAPEDPLLREKDDMRRLSGEELIQNERSATDIALAEEAMRYDKVSDCLVSGTPSLLSPFFGRTPVGEYCDFSGDDKERDEGENPIQMIMGSKSPTGENVDCWDLVEVNKNTTVDGGKEMALDQIVPHASKAEGELSWEKSDLAKFSNFLGFSTEGLEKDIMDFLVKIRKRRERVHSKSLLEKTKFERELRRLECSINYEGGKKQNGANDSSKRRIIKAVIRSQRVDLFCLQETKIQSLSEGLVRSLGAGRWSNWVALDAVGSAGGMLVCWDKRSLEVMETEMGKFSVSCRFRNVENGLTWFFTSVYGPFSKGDRECLWEELGAIRGLWEDPWCLGGDFNVILSQRERNRQGRLTGAMRIFAQTVDELVLMDLPMQGGAFTWSGGRNNQSWARLDRFLVTQQWLEMFSGVAQCRLQRPTSDHFPILLMGGGLRRGPTPFRFENMWLKVDGFKGLLREWWQGIEVRGRASFRLASKLKLLKLRIKTWNREVFGRLEVNKNSALQQVEYWDGVESERCLSLAETEQKKEAKDAFHKWVLLEEVHWRQKSRELWLKEGDRNIGYFHRMANAHRRNNSLDRIMINGEWLTEDQEVRKGIVTAFQNFLSEEPGWRADIEGLHLNQLTPREAEDLEKPFTEEEIHGALMEMRGDKAPGPDGFTMAFWQECWSFVKEEVMDLFKEFFEYGSFSKCLNNTFLVLIPKKGGAEDLGDFKPISLLGGLYKILAKVLANRLKKVLDRVVSADQNAFVRGRQILDASLVANEVIDYWHKRKKKGLICKLDIEKAYDSLNWEFLMKVLRKMGFGSRWMDWMWWCISTAKFSILINGVPAGFFPNSKGLRQGDPLSPYLFILGMEVLSTLFRRAGEGGFLSGCRLRGRGGVEMNVSHLLFADDTIIFCKAEREQVSNLSWILAWFEAASGLKINLAKSALIPVGQVDELEEMAAELGCRLGALPTVYLGLPLGAHHKTSSSWDGVEERMRRRLAQWKRQYISKGGRITLIKSTLASIPIYLLSLIRIPKSVTKRIEKIQRDFLWGEEALLGKWVWRYAYEKENLWKRVIGVKYGQEGCGWRTKDVCGPYGVGLWKEIMKEADWCWESIVFKVGKGTRILFWMDKWCGNEALSQIFPQLFTLAGNRNAKVSEVWDSSLGQGGWNLRLARDFNDWELEQIGNMLNLLKDFRTSTEEDAVRWKRESNGVFGAKGAYKILVGSSACVFPNRRIWMDKVPTKVSFFAWEASWGKILTLDKLQRRGWQLPNRCFLCGCEEESANHIMLHCTVVKTLWEIALAIFGVQWVFPESVIEVLLSWRGSFVGKKRKDTWNSIPLCIFWTVWKERNRVYIGEDTYSLLGFLEWLAPLEGG</sequence>
<dbReference type="Pfam" id="PF00078">
    <property type="entry name" value="RVT_1"/>
    <property type="match status" value="1"/>
</dbReference>
<dbReference type="Proteomes" id="UP000288805">
    <property type="component" value="Unassembled WGS sequence"/>
</dbReference>
<reference evidence="3 4" key="1">
    <citation type="journal article" date="2018" name="PLoS Genet.">
        <title>Population sequencing reveals clonal diversity and ancestral inbreeding in the grapevine cultivar Chardonnay.</title>
        <authorList>
            <person name="Roach M.J."/>
            <person name="Johnson D.L."/>
            <person name="Bohlmann J."/>
            <person name="van Vuuren H.J."/>
            <person name="Jones S.J."/>
            <person name="Pretorius I.S."/>
            <person name="Schmidt S.A."/>
            <person name="Borneman A.R."/>
        </authorList>
    </citation>
    <scope>NUCLEOTIDE SEQUENCE [LARGE SCALE GENOMIC DNA]</scope>
    <source>
        <strain evidence="4">cv. Chardonnay</strain>
        <tissue evidence="3">Leaf</tissue>
    </source>
</reference>
<feature type="compositionally biased region" description="Basic and acidic residues" evidence="1">
    <location>
        <begin position="397"/>
        <end position="423"/>
    </location>
</feature>
<gene>
    <name evidence="3" type="primary">YTX2_10</name>
    <name evidence="3" type="ORF">CK203_007820</name>
</gene>
<evidence type="ECO:0000313" key="4">
    <source>
        <dbReference type="Proteomes" id="UP000288805"/>
    </source>
</evidence>
<dbReference type="PROSITE" id="PS50878">
    <property type="entry name" value="RT_POL"/>
    <property type="match status" value="1"/>
</dbReference>
<evidence type="ECO:0000259" key="2">
    <source>
        <dbReference type="PROSITE" id="PS50878"/>
    </source>
</evidence>
<evidence type="ECO:0000256" key="1">
    <source>
        <dbReference type="SAM" id="MobiDB-lite"/>
    </source>
</evidence>
<dbReference type="Pfam" id="PF03372">
    <property type="entry name" value="Exo_endo_phos"/>
    <property type="match status" value="1"/>
</dbReference>
<protein>
    <submittedName>
        <fullName evidence="3">Transposon TX1 uncharacterized 149 kDa protein</fullName>
    </submittedName>
</protein>
<dbReference type="InterPro" id="IPR043502">
    <property type="entry name" value="DNA/RNA_pol_sf"/>
</dbReference>
<feature type="domain" description="Reverse transcriptase" evidence="2">
    <location>
        <begin position="1219"/>
        <end position="1499"/>
    </location>
</feature>
<dbReference type="Pfam" id="PF13966">
    <property type="entry name" value="zf-RVT"/>
    <property type="match status" value="1"/>
</dbReference>
<dbReference type="EMBL" id="QGNW01000019">
    <property type="protein sequence ID" value="RVX15156.1"/>
    <property type="molecule type" value="Genomic_DNA"/>
</dbReference>
<dbReference type="InterPro" id="IPR000477">
    <property type="entry name" value="RT_dom"/>
</dbReference>
<name>A0A438K1S1_VITVI</name>
<dbReference type="Pfam" id="PF14111">
    <property type="entry name" value="DUF4283"/>
    <property type="match status" value="1"/>
</dbReference>
<dbReference type="GO" id="GO:0003824">
    <property type="term" value="F:catalytic activity"/>
    <property type="evidence" value="ECO:0007669"/>
    <property type="project" value="InterPro"/>
</dbReference>
<dbReference type="SUPFAM" id="SSF56219">
    <property type="entry name" value="DNase I-like"/>
    <property type="match status" value="1"/>
</dbReference>
<evidence type="ECO:0000313" key="3">
    <source>
        <dbReference type="EMBL" id="RVX15156.1"/>
    </source>
</evidence>
<accession>A0A438K1S1</accession>
<dbReference type="InterPro" id="IPR036691">
    <property type="entry name" value="Endo/exonu/phosph_ase_sf"/>
</dbReference>